<feature type="active site" description="Nucleophile" evidence="14">
    <location>
        <position position="383"/>
    </location>
</feature>
<dbReference type="NCBIfam" id="TIGR00563">
    <property type="entry name" value="rsmB"/>
    <property type="match status" value="1"/>
</dbReference>
<keyword evidence="10 14" id="KW-0694">RNA-binding</keyword>
<dbReference type="InterPro" id="IPR035926">
    <property type="entry name" value="NusB-like_sf"/>
</dbReference>
<comment type="caution">
    <text evidence="14">Lacks conserved residue(s) required for the propagation of feature annotation.</text>
</comment>
<dbReference type="NCBIfam" id="NF011494">
    <property type="entry name" value="PRK14902.1"/>
    <property type="match status" value="1"/>
</dbReference>
<evidence type="ECO:0000256" key="8">
    <source>
        <dbReference type="ARBA" id="ARBA00022679"/>
    </source>
</evidence>
<dbReference type="Gene3D" id="3.40.50.150">
    <property type="entry name" value="Vaccinia Virus protein VP39"/>
    <property type="match status" value="1"/>
</dbReference>
<dbReference type="Gene3D" id="3.30.70.1170">
    <property type="entry name" value="Sun protein, domain 3"/>
    <property type="match status" value="1"/>
</dbReference>
<keyword evidence="5" id="KW-0963">Cytoplasm</keyword>
<evidence type="ECO:0000256" key="14">
    <source>
        <dbReference type="PROSITE-ProRule" id="PRU01023"/>
    </source>
</evidence>
<evidence type="ECO:0000256" key="7">
    <source>
        <dbReference type="ARBA" id="ARBA00022603"/>
    </source>
</evidence>
<dbReference type="GO" id="GO:0003723">
    <property type="term" value="F:RNA binding"/>
    <property type="evidence" value="ECO:0007669"/>
    <property type="project" value="UniProtKB-UniRule"/>
</dbReference>
<evidence type="ECO:0000256" key="10">
    <source>
        <dbReference type="ARBA" id="ARBA00022884"/>
    </source>
</evidence>
<dbReference type="InterPro" id="IPR004573">
    <property type="entry name" value="rRNA_ssu_MeTfrase_B"/>
</dbReference>
<sequence length="447" mass="50198">MISPARKLAFGILRRVAAQHGHASDLLASPRVDRLPERDRRLAYELVLGVLRWQRQLDHLIAHYSGRSPDRLDEPIRIALRLGLYQLRFLERIPAYAAVNEAVALAKRYGPPWGAGLVNAVLRRAASTPDERPWERIADPIERVGVELSHPSWLVRKWMADFGTEEALALMRANNQAPPVVIRFNVLAASTDEIARALAREGIEIEPSPYVPGAYRVRSGSLSPNSEAWRRGWVYIQEEASQLIAHVVAPEPGMRVLEICAAPGSKTTHMAALMGNEGMIVAGDRHLARLRVLKQLAERLCVRIAYPLVFEGRGPVPLLPAQLFDRVLVDAPCSGTGTLRRHPEIKWRLAPEELSHMARQQEALLREAARWVRPGGRLVYATCSLEREENEEIINSFLSTRRDFYPVVPPVAEAFRTESGYVRTFPHRQGMDGFFVAVLEKNFASTP</sequence>
<dbReference type="Gene3D" id="1.10.940.10">
    <property type="entry name" value="NusB-like"/>
    <property type="match status" value="1"/>
</dbReference>
<dbReference type="Pfam" id="PF22458">
    <property type="entry name" value="RsmF-B_ferredox"/>
    <property type="match status" value="1"/>
</dbReference>
<dbReference type="InterPro" id="IPR018314">
    <property type="entry name" value="RsmB/NOL1/NOP2-like_CS"/>
</dbReference>
<dbReference type="PROSITE" id="PS01153">
    <property type="entry name" value="NOL1_NOP2_SUN"/>
    <property type="match status" value="1"/>
</dbReference>
<dbReference type="GO" id="GO:0005737">
    <property type="term" value="C:cytoplasm"/>
    <property type="evidence" value="ECO:0007669"/>
    <property type="project" value="UniProtKB-SubCell"/>
</dbReference>
<evidence type="ECO:0000256" key="13">
    <source>
        <dbReference type="ARBA" id="ARBA00047283"/>
    </source>
</evidence>
<dbReference type="PROSITE" id="PS51686">
    <property type="entry name" value="SAM_MT_RSMB_NOP"/>
    <property type="match status" value="1"/>
</dbReference>
<evidence type="ECO:0000259" key="15">
    <source>
        <dbReference type="PROSITE" id="PS51686"/>
    </source>
</evidence>
<dbReference type="Pfam" id="PF01029">
    <property type="entry name" value="NusB"/>
    <property type="match status" value="1"/>
</dbReference>
<keyword evidence="7 14" id="KW-0489">Methyltransferase</keyword>
<dbReference type="InterPro" id="IPR049560">
    <property type="entry name" value="MeTrfase_RsmB-F_NOP2_cat"/>
</dbReference>
<evidence type="ECO:0000256" key="1">
    <source>
        <dbReference type="ARBA" id="ARBA00002724"/>
    </source>
</evidence>
<evidence type="ECO:0000256" key="12">
    <source>
        <dbReference type="ARBA" id="ARBA00031088"/>
    </source>
</evidence>
<evidence type="ECO:0000256" key="2">
    <source>
        <dbReference type="ARBA" id="ARBA00004496"/>
    </source>
</evidence>
<dbReference type="Pfam" id="PF01189">
    <property type="entry name" value="Methyltr_RsmB-F"/>
    <property type="match status" value="1"/>
</dbReference>
<dbReference type="PANTHER" id="PTHR22807">
    <property type="entry name" value="NOP2 YEAST -RELATED NOL1/NOP2/FMU SUN DOMAIN-CONTAINING"/>
    <property type="match status" value="1"/>
</dbReference>
<dbReference type="AlphaFoldDB" id="H5SCJ9"/>
<proteinExistence type="inferred from homology"/>
<evidence type="ECO:0000256" key="4">
    <source>
        <dbReference type="ARBA" id="ARBA00012140"/>
    </source>
</evidence>
<dbReference type="SUPFAM" id="SSF53335">
    <property type="entry name" value="S-adenosyl-L-methionine-dependent methyltransferases"/>
    <property type="match status" value="1"/>
</dbReference>
<dbReference type="EC" id="2.1.1.176" evidence="4"/>
<accession>H5SCJ9</accession>
<reference evidence="16" key="2">
    <citation type="journal article" date="2012" name="PLoS ONE">
        <title>A Deeply Branching Thermophilic Bacterium with an Ancient Acetyl-CoA Pathway Dominates a Subsurface Ecosystem.</title>
        <authorList>
            <person name="Takami H."/>
            <person name="Noguchi H."/>
            <person name="Takaki Y."/>
            <person name="Uchiyama I."/>
            <person name="Toyoda A."/>
            <person name="Nishi S."/>
            <person name="Chee G.-J."/>
            <person name="Arai W."/>
            <person name="Nunoura T."/>
            <person name="Itoh T."/>
            <person name="Hattori M."/>
            <person name="Takai K."/>
        </authorList>
    </citation>
    <scope>NUCLEOTIDE SEQUENCE</scope>
</reference>
<dbReference type="InterPro" id="IPR054728">
    <property type="entry name" value="RsmB-like_ferredoxin"/>
</dbReference>
<dbReference type="InterPro" id="IPR023267">
    <property type="entry name" value="RCMT"/>
</dbReference>
<reference evidence="16" key="1">
    <citation type="journal article" date="2005" name="Environ. Microbiol.">
        <title>Genetic and functional properties of uncultivated thermophilic crenarchaeotes from a subsurface gold mine as revealed by analysis of genome fragments.</title>
        <authorList>
            <person name="Nunoura T."/>
            <person name="Hirayama H."/>
            <person name="Takami H."/>
            <person name="Oida H."/>
            <person name="Nishi S."/>
            <person name="Shimamura S."/>
            <person name="Suzuki Y."/>
            <person name="Inagaki F."/>
            <person name="Takai K."/>
            <person name="Nealson K.H."/>
            <person name="Horikoshi K."/>
        </authorList>
    </citation>
    <scope>NUCLEOTIDE SEQUENCE</scope>
</reference>
<feature type="binding site" evidence="14">
    <location>
        <position position="330"/>
    </location>
    <ligand>
        <name>S-adenosyl-L-methionine</name>
        <dbReference type="ChEBI" id="CHEBI:59789"/>
    </ligand>
</feature>
<comment type="function">
    <text evidence="1">Specifically methylates the cytosine at position 967 (m5C967) of 16S rRNA.</text>
</comment>
<dbReference type="EMBL" id="AP011695">
    <property type="protein sequence ID" value="BAL54614.1"/>
    <property type="molecule type" value="Genomic_DNA"/>
</dbReference>
<keyword evidence="8 14" id="KW-0808">Transferase</keyword>
<name>H5SCJ9_9BACT</name>
<protein>
    <recommendedName>
        <fullName evidence="4">16S rRNA (cytosine(967)-C(5))-methyltransferase</fullName>
        <ecNumber evidence="4">2.1.1.176</ecNumber>
    </recommendedName>
    <alternativeName>
        <fullName evidence="11">16S rRNA m5C967 methyltransferase</fullName>
    </alternativeName>
    <alternativeName>
        <fullName evidence="12">rRNA (cytosine-C(5)-)-methyltransferase RsmB</fullName>
    </alternativeName>
</protein>
<dbReference type="EMBL" id="AP011670">
    <property type="protein sequence ID" value="BAL53885.1"/>
    <property type="molecule type" value="Genomic_DNA"/>
</dbReference>
<gene>
    <name evidence="16" type="ORF">HGMM_F10H10C20</name>
    <name evidence="17" type="ORF">HGMM_F17D01C01</name>
</gene>
<feature type="binding site" evidence="14">
    <location>
        <begin position="260"/>
        <end position="266"/>
    </location>
    <ligand>
        <name>S-adenosyl-L-methionine</name>
        <dbReference type="ChEBI" id="CHEBI:59789"/>
    </ligand>
</feature>
<keyword evidence="6" id="KW-0698">rRNA processing</keyword>
<feature type="domain" description="SAM-dependent MTase RsmB/NOP-type" evidence="15">
    <location>
        <begin position="170"/>
        <end position="442"/>
    </location>
</feature>
<evidence type="ECO:0000256" key="3">
    <source>
        <dbReference type="ARBA" id="ARBA00007494"/>
    </source>
</evidence>
<evidence type="ECO:0000256" key="6">
    <source>
        <dbReference type="ARBA" id="ARBA00022552"/>
    </source>
</evidence>
<evidence type="ECO:0000256" key="5">
    <source>
        <dbReference type="ARBA" id="ARBA00022490"/>
    </source>
</evidence>
<dbReference type="PRINTS" id="PR02008">
    <property type="entry name" value="RCMTFAMILY"/>
</dbReference>
<comment type="similarity">
    <text evidence="3 14">Belongs to the class I-like SAM-binding methyltransferase superfamily. RsmB/NOP family.</text>
</comment>
<dbReference type="InterPro" id="IPR001678">
    <property type="entry name" value="MeTrfase_RsmB-F_NOP2_dom"/>
</dbReference>
<feature type="binding site" evidence="14">
    <location>
        <position position="284"/>
    </location>
    <ligand>
        <name>S-adenosyl-L-methionine</name>
        <dbReference type="ChEBI" id="CHEBI:59789"/>
    </ligand>
</feature>
<dbReference type="PANTHER" id="PTHR22807:SF61">
    <property type="entry name" value="NOL1_NOP2_SUN FAMILY PROTEIN _ ANTITERMINATION NUSB DOMAIN-CONTAINING PROTEIN"/>
    <property type="match status" value="1"/>
</dbReference>
<comment type="subcellular location">
    <subcellularLocation>
        <location evidence="2">Cytoplasm</location>
    </subcellularLocation>
</comment>
<evidence type="ECO:0000313" key="17">
    <source>
        <dbReference type="EMBL" id="BAL54614.1"/>
    </source>
</evidence>
<dbReference type="SUPFAM" id="SSF48013">
    <property type="entry name" value="NusB-like"/>
    <property type="match status" value="1"/>
</dbReference>
<dbReference type="GO" id="GO:0008649">
    <property type="term" value="F:rRNA methyltransferase activity"/>
    <property type="evidence" value="ECO:0007669"/>
    <property type="project" value="InterPro"/>
</dbReference>
<evidence type="ECO:0000256" key="9">
    <source>
        <dbReference type="ARBA" id="ARBA00022691"/>
    </source>
</evidence>
<evidence type="ECO:0000256" key="11">
    <source>
        <dbReference type="ARBA" id="ARBA00030399"/>
    </source>
</evidence>
<dbReference type="InterPro" id="IPR029063">
    <property type="entry name" value="SAM-dependent_MTases_sf"/>
</dbReference>
<dbReference type="InterPro" id="IPR006027">
    <property type="entry name" value="NusB_RsmB_TIM44"/>
</dbReference>
<organism evidence="16">
    <name type="scientific">uncultured Acidobacteriota bacterium</name>
    <dbReference type="NCBI Taxonomy" id="171953"/>
    <lineage>
        <taxon>Bacteria</taxon>
        <taxon>Pseudomonadati</taxon>
        <taxon>Acidobacteriota</taxon>
        <taxon>environmental samples</taxon>
    </lineage>
</organism>
<comment type="catalytic activity">
    <reaction evidence="13">
        <text>cytidine(967) in 16S rRNA + S-adenosyl-L-methionine = 5-methylcytidine(967) in 16S rRNA + S-adenosyl-L-homocysteine + H(+)</text>
        <dbReference type="Rhea" id="RHEA:42748"/>
        <dbReference type="Rhea" id="RHEA-COMP:10219"/>
        <dbReference type="Rhea" id="RHEA-COMP:10220"/>
        <dbReference type="ChEBI" id="CHEBI:15378"/>
        <dbReference type="ChEBI" id="CHEBI:57856"/>
        <dbReference type="ChEBI" id="CHEBI:59789"/>
        <dbReference type="ChEBI" id="CHEBI:74483"/>
        <dbReference type="ChEBI" id="CHEBI:82748"/>
        <dbReference type="EC" id="2.1.1.176"/>
    </reaction>
</comment>
<keyword evidence="9 14" id="KW-0949">S-adenosyl-L-methionine</keyword>
<evidence type="ECO:0000313" key="16">
    <source>
        <dbReference type="EMBL" id="BAL53885.1"/>
    </source>
</evidence>
<dbReference type="GO" id="GO:0006355">
    <property type="term" value="P:regulation of DNA-templated transcription"/>
    <property type="evidence" value="ECO:0007669"/>
    <property type="project" value="InterPro"/>
</dbReference>